<dbReference type="AlphaFoldDB" id="A0A842IPW7"/>
<dbReference type="Proteomes" id="UP000533900">
    <property type="component" value="Unassembled WGS sequence"/>
</dbReference>
<gene>
    <name evidence="1" type="ORF">H7F21_00450</name>
</gene>
<sequence>MDSDLTFLQYIKNTHLIYIFGILSMKYKI</sequence>
<reference evidence="1" key="1">
    <citation type="submission" date="2020-08" db="EMBL/GenBank/DDBJ databases">
        <title>Winogradskyella ouciana sp. nov., isolated from the hadal seawater of the Mariana Trench.</title>
        <authorList>
            <person name="He X."/>
        </authorList>
    </citation>
    <scope>NUCLEOTIDE SEQUENCE [LARGE SCALE GENOMIC DNA]</scope>
    <source>
        <strain evidence="1">KCTC 52348</strain>
    </source>
</reference>
<accession>A0A842IPW7</accession>
<proteinExistence type="predicted"/>
<dbReference type="EMBL" id="JACLCP010000001">
    <property type="protein sequence ID" value="MBC2843547.1"/>
    <property type="molecule type" value="Genomic_DNA"/>
</dbReference>
<evidence type="ECO:0000313" key="2">
    <source>
        <dbReference type="Proteomes" id="UP000533900"/>
    </source>
</evidence>
<protein>
    <submittedName>
        <fullName evidence="1">DUF3944 domain-containing protein</fullName>
    </submittedName>
</protein>
<keyword evidence="2" id="KW-1185">Reference proteome</keyword>
<evidence type="ECO:0000313" key="1">
    <source>
        <dbReference type="EMBL" id="MBC2843547.1"/>
    </source>
</evidence>
<name>A0A842IPW7_9FLAO</name>
<organism evidence="1 2">
    <name type="scientific">Winogradskyella flava</name>
    <dbReference type="NCBI Taxonomy" id="1884876"/>
    <lineage>
        <taxon>Bacteria</taxon>
        <taxon>Pseudomonadati</taxon>
        <taxon>Bacteroidota</taxon>
        <taxon>Flavobacteriia</taxon>
        <taxon>Flavobacteriales</taxon>
        <taxon>Flavobacteriaceae</taxon>
        <taxon>Winogradskyella</taxon>
    </lineage>
</organism>
<comment type="caution">
    <text evidence="1">The sequence shown here is derived from an EMBL/GenBank/DDBJ whole genome shotgun (WGS) entry which is preliminary data.</text>
</comment>